<dbReference type="InterPro" id="IPR039436">
    <property type="entry name" value="Asteroid_dom"/>
</dbReference>
<dbReference type="AlphaFoldDB" id="A0A165FMZ5"/>
<accession>A0A165FMZ5</accession>
<protein>
    <recommendedName>
        <fullName evidence="3">Asteroid domain-containing protein</fullName>
    </recommendedName>
</protein>
<dbReference type="GeneID" id="28898115"/>
<dbReference type="STRING" id="1328760.A0A165FMZ5"/>
<dbReference type="InParanoid" id="A0A165FMZ5"/>
<dbReference type="PANTHER" id="PTHR15665:SF1">
    <property type="entry name" value="PROTEIN ASTEROID HOMOLOG 1"/>
    <property type="match status" value="1"/>
</dbReference>
<dbReference type="Proteomes" id="UP000076632">
    <property type="component" value="Unassembled WGS sequence"/>
</dbReference>
<dbReference type="RefSeq" id="XP_018186729.1">
    <property type="nucleotide sequence ID" value="XM_018332978.1"/>
</dbReference>
<dbReference type="SUPFAM" id="SSF88723">
    <property type="entry name" value="PIN domain-like"/>
    <property type="match status" value="1"/>
</dbReference>
<dbReference type="PANTHER" id="PTHR15665">
    <property type="entry name" value="ASTEROID PROTEIN"/>
    <property type="match status" value="1"/>
</dbReference>
<dbReference type="InterPro" id="IPR029060">
    <property type="entry name" value="PIN-like_dom_sf"/>
</dbReference>
<dbReference type="Pfam" id="PF12813">
    <property type="entry name" value="XPG_I_2"/>
    <property type="match status" value="1"/>
</dbReference>
<sequence>MNGFGMAALKSQKEVIPPANAVSSVKDHGLFDFHAAPSRLTSLPASTFLVPGIIEALSNSSYAPITEVVPGEADIFCAQYAKDHGGVILTGDSDLLVHDLGPNGSVVLFRDIGFSDLDGSSLGEDEHALVGFEYKPMEIATGLGLESLLGLAYCMTQDGSEGFTRCLQKVRSGSVGTDADPAYREFCQQYLFSPRSLALLRSEKEMLSREALETILRRSDPRISEFIHLFAFPEDARGTDEVEVFLPFLIDDPSRASAWKVGLFVRQMAYSIANIFVPDDVHAHTSVKEWSRRGVEVCPLQTALLSLEELSQACESFLFLMNRISSEQPQLSTADTWKLYGAYEVCRWHAQEGKAVPSSFDLEQVVTGRLRSTTLSWSVVHLFAQLHAALYSVRMLQQVLEVSTKLIIAREYPSSSTLDMLSALNSLLAGLPGIHELFSYQLRLANEAQEEQSSDSWSKALTFIFELSEGEELDMEMTGEVAPTEVDTSAKKGKRSKKRQKGRRKSNRKISRPGTSSKNPYANLGEG</sequence>
<dbReference type="EMBL" id="KV407461">
    <property type="protein sequence ID" value="KZF21174.1"/>
    <property type="molecule type" value="Genomic_DNA"/>
</dbReference>
<feature type="domain" description="Asteroid" evidence="3">
    <location>
        <begin position="46"/>
        <end position="301"/>
    </location>
</feature>
<name>A0A165FMZ5_XYLHT</name>
<keyword evidence="5" id="KW-1185">Reference proteome</keyword>
<proteinExistence type="inferred from homology"/>
<dbReference type="OrthoDB" id="5297549at2759"/>
<evidence type="ECO:0000259" key="3">
    <source>
        <dbReference type="Pfam" id="PF12813"/>
    </source>
</evidence>
<evidence type="ECO:0000256" key="1">
    <source>
        <dbReference type="ARBA" id="ARBA00007398"/>
    </source>
</evidence>
<dbReference type="InterPro" id="IPR026832">
    <property type="entry name" value="Asteroid"/>
</dbReference>
<dbReference type="OMA" id="GEADDWC"/>
<feature type="compositionally biased region" description="Basic residues" evidence="2">
    <location>
        <begin position="491"/>
        <end position="511"/>
    </location>
</feature>
<organism evidence="4 5">
    <name type="scientific">Xylona heveae (strain CBS 132557 / TC161)</name>
    <dbReference type="NCBI Taxonomy" id="1328760"/>
    <lineage>
        <taxon>Eukaryota</taxon>
        <taxon>Fungi</taxon>
        <taxon>Dikarya</taxon>
        <taxon>Ascomycota</taxon>
        <taxon>Pezizomycotina</taxon>
        <taxon>Xylonomycetes</taxon>
        <taxon>Xylonales</taxon>
        <taxon>Xylonaceae</taxon>
        <taxon>Xylona</taxon>
    </lineage>
</organism>
<comment type="similarity">
    <text evidence="1">Belongs to the asteroid family.</text>
</comment>
<evidence type="ECO:0000313" key="5">
    <source>
        <dbReference type="Proteomes" id="UP000076632"/>
    </source>
</evidence>
<reference evidence="4 5" key="1">
    <citation type="journal article" date="2016" name="Fungal Biol.">
        <title>The genome of Xylona heveae provides a window into fungal endophytism.</title>
        <authorList>
            <person name="Gazis R."/>
            <person name="Kuo A."/>
            <person name="Riley R."/>
            <person name="LaButti K."/>
            <person name="Lipzen A."/>
            <person name="Lin J."/>
            <person name="Amirebrahimi M."/>
            <person name="Hesse C.N."/>
            <person name="Spatafora J.W."/>
            <person name="Henrissat B."/>
            <person name="Hainaut M."/>
            <person name="Grigoriev I.V."/>
            <person name="Hibbett D.S."/>
        </authorList>
    </citation>
    <scope>NUCLEOTIDE SEQUENCE [LARGE SCALE GENOMIC DNA]</scope>
    <source>
        <strain evidence="4 5">TC161</strain>
    </source>
</reference>
<feature type="region of interest" description="Disordered" evidence="2">
    <location>
        <begin position="476"/>
        <end position="527"/>
    </location>
</feature>
<gene>
    <name evidence="4" type="ORF">L228DRAFT_248947</name>
</gene>
<evidence type="ECO:0000256" key="2">
    <source>
        <dbReference type="SAM" id="MobiDB-lite"/>
    </source>
</evidence>
<evidence type="ECO:0000313" key="4">
    <source>
        <dbReference type="EMBL" id="KZF21174.1"/>
    </source>
</evidence>